<proteinExistence type="predicted"/>
<dbReference type="Proteomes" id="UP001213000">
    <property type="component" value="Unassembled WGS sequence"/>
</dbReference>
<protein>
    <submittedName>
        <fullName evidence="2">Uncharacterized protein</fullName>
    </submittedName>
</protein>
<organism evidence="2 3">
    <name type="scientific">Leucocoprinus birnbaumii</name>
    <dbReference type="NCBI Taxonomy" id="56174"/>
    <lineage>
        <taxon>Eukaryota</taxon>
        <taxon>Fungi</taxon>
        <taxon>Dikarya</taxon>
        <taxon>Basidiomycota</taxon>
        <taxon>Agaricomycotina</taxon>
        <taxon>Agaricomycetes</taxon>
        <taxon>Agaricomycetidae</taxon>
        <taxon>Agaricales</taxon>
        <taxon>Agaricineae</taxon>
        <taxon>Agaricaceae</taxon>
        <taxon>Leucocoprinus</taxon>
    </lineage>
</organism>
<reference evidence="2" key="1">
    <citation type="submission" date="2022-07" db="EMBL/GenBank/DDBJ databases">
        <title>Genome Sequence of Leucocoprinus birnbaumii.</title>
        <authorList>
            <person name="Buettner E."/>
        </authorList>
    </citation>
    <scope>NUCLEOTIDE SEQUENCE</scope>
    <source>
        <strain evidence="2">VT141</strain>
    </source>
</reference>
<feature type="coiled-coil region" evidence="1">
    <location>
        <begin position="91"/>
        <end position="150"/>
    </location>
</feature>
<comment type="caution">
    <text evidence="2">The sequence shown here is derived from an EMBL/GenBank/DDBJ whole genome shotgun (WGS) entry which is preliminary data.</text>
</comment>
<name>A0AAD5VWJ7_9AGAR</name>
<sequence length="194" mass="22034">MSDPDLSEDIIKRSEILAEIANLLGTKDVSFGSIAPEIDALSDEELQLRVSINRLSFIEDELAHGISDLNATHKVRWKERLGSELFLSETSASIERKRENLIRKAKELNKELATVLEETTESPATTITQLAKQQEKNVRKEQELREKRTKRRAYQGLPANLELAGYELLQAQEEQTKLFQLRERLLGSMADSVS</sequence>
<evidence type="ECO:0000313" key="3">
    <source>
        <dbReference type="Proteomes" id="UP001213000"/>
    </source>
</evidence>
<keyword evidence="1" id="KW-0175">Coiled coil</keyword>
<accession>A0AAD5VWJ7</accession>
<evidence type="ECO:0000313" key="2">
    <source>
        <dbReference type="EMBL" id="KAJ3571966.1"/>
    </source>
</evidence>
<keyword evidence="3" id="KW-1185">Reference proteome</keyword>
<dbReference type="AlphaFoldDB" id="A0AAD5VWJ7"/>
<gene>
    <name evidence="2" type="ORF">NP233_g3404</name>
</gene>
<dbReference type="EMBL" id="JANIEX010000163">
    <property type="protein sequence ID" value="KAJ3571966.1"/>
    <property type="molecule type" value="Genomic_DNA"/>
</dbReference>
<evidence type="ECO:0000256" key="1">
    <source>
        <dbReference type="SAM" id="Coils"/>
    </source>
</evidence>